<gene>
    <name evidence="2" type="ORF">ACFQ08_18880</name>
</gene>
<proteinExistence type="predicted"/>
<accession>A0ABW3DRY3</accession>
<sequence length="45" mass="4963">MNRADAPAVITESGTLTHGGLERRAVRAGRSFPPESRRRTRLSLD</sequence>
<feature type="region of interest" description="Disordered" evidence="1">
    <location>
        <begin position="15"/>
        <end position="45"/>
    </location>
</feature>
<dbReference type="EMBL" id="JBHTHX010000662">
    <property type="protein sequence ID" value="MFD0886616.1"/>
    <property type="molecule type" value="Genomic_DNA"/>
</dbReference>
<evidence type="ECO:0000313" key="2">
    <source>
        <dbReference type="EMBL" id="MFD0886616.1"/>
    </source>
</evidence>
<protein>
    <submittedName>
        <fullName evidence="2">Uncharacterized protein</fullName>
    </submittedName>
</protein>
<evidence type="ECO:0000313" key="3">
    <source>
        <dbReference type="Proteomes" id="UP001597024"/>
    </source>
</evidence>
<name>A0ABW3DRY3_9ACTN</name>
<organism evidence="2 3">
    <name type="scientific">Streptosporangium algeriense</name>
    <dbReference type="NCBI Taxonomy" id="1682748"/>
    <lineage>
        <taxon>Bacteria</taxon>
        <taxon>Bacillati</taxon>
        <taxon>Actinomycetota</taxon>
        <taxon>Actinomycetes</taxon>
        <taxon>Streptosporangiales</taxon>
        <taxon>Streptosporangiaceae</taxon>
        <taxon>Streptosporangium</taxon>
    </lineage>
</organism>
<reference evidence="3" key="1">
    <citation type="journal article" date="2019" name="Int. J. Syst. Evol. Microbiol.">
        <title>The Global Catalogue of Microorganisms (GCM) 10K type strain sequencing project: providing services to taxonomists for standard genome sequencing and annotation.</title>
        <authorList>
            <consortium name="The Broad Institute Genomics Platform"/>
            <consortium name="The Broad Institute Genome Sequencing Center for Infectious Disease"/>
            <person name="Wu L."/>
            <person name="Ma J."/>
        </authorList>
    </citation>
    <scope>NUCLEOTIDE SEQUENCE [LARGE SCALE GENOMIC DNA]</scope>
    <source>
        <strain evidence="3">CCUG 62974</strain>
    </source>
</reference>
<comment type="caution">
    <text evidence="2">The sequence shown here is derived from an EMBL/GenBank/DDBJ whole genome shotgun (WGS) entry which is preliminary data.</text>
</comment>
<dbReference type="Proteomes" id="UP001597024">
    <property type="component" value="Unassembled WGS sequence"/>
</dbReference>
<evidence type="ECO:0000256" key="1">
    <source>
        <dbReference type="SAM" id="MobiDB-lite"/>
    </source>
</evidence>
<keyword evidence="3" id="KW-1185">Reference proteome</keyword>